<evidence type="ECO:0000256" key="1">
    <source>
        <dbReference type="ARBA" id="ARBA00004141"/>
    </source>
</evidence>
<dbReference type="Pfam" id="PF00654">
    <property type="entry name" value="Voltage_CLC"/>
    <property type="match status" value="1"/>
</dbReference>
<dbReference type="Proteomes" id="UP001497623">
    <property type="component" value="Unassembled WGS sequence"/>
</dbReference>
<organism evidence="8 9">
    <name type="scientific">Meganyctiphanes norvegica</name>
    <name type="common">Northern krill</name>
    <name type="synonym">Thysanopoda norvegica</name>
    <dbReference type="NCBI Taxonomy" id="48144"/>
    <lineage>
        <taxon>Eukaryota</taxon>
        <taxon>Metazoa</taxon>
        <taxon>Ecdysozoa</taxon>
        <taxon>Arthropoda</taxon>
        <taxon>Crustacea</taxon>
        <taxon>Multicrustacea</taxon>
        <taxon>Malacostraca</taxon>
        <taxon>Eumalacostraca</taxon>
        <taxon>Eucarida</taxon>
        <taxon>Euphausiacea</taxon>
        <taxon>Euphausiidae</taxon>
        <taxon>Meganyctiphanes</taxon>
    </lineage>
</organism>
<dbReference type="GO" id="GO:0015108">
    <property type="term" value="F:chloride transmembrane transporter activity"/>
    <property type="evidence" value="ECO:0007669"/>
    <property type="project" value="InterPro"/>
</dbReference>
<comment type="caution">
    <text evidence="8">The sequence shown here is derived from an EMBL/GenBank/DDBJ whole genome shotgun (WGS) entry which is preliminary data.</text>
</comment>
<dbReference type="InterPro" id="IPR014743">
    <property type="entry name" value="Cl-channel_core"/>
</dbReference>
<dbReference type="PRINTS" id="PR00762">
    <property type="entry name" value="CLCHANNEL"/>
</dbReference>
<feature type="transmembrane region" description="Helical" evidence="7">
    <location>
        <begin position="391"/>
        <end position="409"/>
    </location>
</feature>
<keyword evidence="4 7" id="KW-1133">Transmembrane helix</keyword>
<feature type="transmembrane region" description="Helical" evidence="7">
    <location>
        <begin position="501"/>
        <end position="522"/>
    </location>
</feature>
<evidence type="ECO:0000256" key="5">
    <source>
        <dbReference type="ARBA" id="ARBA00023122"/>
    </source>
</evidence>
<reference evidence="8 9" key="1">
    <citation type="submission" date="2024-05" db="EMBL/GenBank/DDBJ databases">
        <authorList>
            <person name="Wallberg A."/>
        </authorList>
    </citation>
    <scope>NUCLEOTIDE SEQUENCE [LARGE SCALE GENOMIC DNA]</scope>
</reference>
<evidence type="ECO:0008006" key="10">
    <source>
        <dbReference type="Google" id="ProtNLM"/>
    </source>
</evidence>
<dbReference type="AlphaFoldDB" id="A0AAV2R9N6"/>
<evidence type="ECO:0000256" key="6">
    <source>
        <dbReference type="ARBA" id="ARBA00023136"/>
    </source>
</evidence>
<gene>
    <name evidence="8" type="ORF">MNOR_LOCUS21599</name>
</gene>
<sequence>MHLRYGPTIFKNKLLDRLKKKNPTIILGCAKLDYEWRTEPLNKCVQQDIFLDISPNKLDDETVVENDLKKDNNLVRIIDNLLDKKEINIVRPSAPTIYLQGPWSKGKKQPNQIFSPYEKFNNDSCNNKWPYQLKKKIVKKYIFGIMAKNINRLTRIPSNIKIVCVLGQVALEWTKKKHKYLRDMNIKFTENHVPVYSWGGRNVLPLGMGLFLTAYINHVAAAKGGRGSTKYQLSIKVLVRLVRTGVTGRLRFCAKISVRGLLIMEGPMIHSGAVIAAGMSQGKTTSLNHDFGLFEYFREDHEKRDFVSAGAAAGVAAAFGAPVGGVLFSLEEGASFWNQSLTWRVFFSAMVSVFMLNLVLSTYHNHPGKLNFNGLINFGKFEDLNYEIWEFIPFILMGVLGGLLGALYNHINYKLTVFRMRYIHKPWQKILEAAFVAFITALTGFLMILLSPDCRPVPDEHENYPITGFCQNNEESAVAAIWFQTPERSVRSLLHDEAGSYNVYTLVIFFGCYFLLACWTYGLGIPSGLFIPTLLAGAAQGRLVGMLMSFLFPNQTWVDEGKYALVGAGAMLGGVVRMTLSLTVILMEAVGNITFGLPLMIVLMVAKWVGDYFNESNYD</sequence>
<feature type="transmembrane region" description="Helical" evidence="7">
    <location>
        <begin position="593"/>
        <end position="610"/>
    </location>
</feature>
<feature type="transmembrane region" description="Helical" evidence="7">
    <location>
        <begin position="341"/>
        <end position="360"/>
    </location>
</feature>
<name>A0AAV2R9N6_MEGNR</name>
<proteinExistence type="predicted"/>
<keyword evidence="6 7" id="KW-0472">Membrane</keyword>
<evidence type="ECO:0000256" key="4">
    <source>
        <dbReference type="ARBA" id="ARBA00022989"/>
    </source>
</evidence>
<feature type="transmembrane region" description="Helical" evidence="7">
    <location>
        <begin position="306"/>
        <end position="329"/>
    </location>
</feature>
<feature type="transmembrane region" description="Helical" evidence="7">
    <location>
        <begin position="529"/>
        <end position="552"/>
    </location>
</feature>
<keyword evidence="9" id="KW-1185">Reference proteome</keyword>
<dbReference type="GO" id="GO:0005765">
    <property type="term" value="C:lysosomal membrane"/>
    <property type="evidence" value="ECO:0007669"/>
    <property type="project" value="TreeGrafter"/>
</dbReference>
<evidence type="ECO:0000313" key="9">
    <source>
        <dbReference type="Proteomes" id="UP001497623"/>
    </source>
</evidence>
<evidence type="ECO:0000256" key="2">
    <source>
        <dbReference type="ARBA" id="ARBA00022692"/>
    </source>
</evidence>
<dbReference type="PANTHER" id="PTHR11689">
    <property type="entry name" value="CHLORIDE CHANNEL PROTEIN CLC FAMILY MEMBER"/>
    <property type="match status" value="1"/>
</dbReference>
<evidence type="ECO:0000256" key="7">
    <source>
        <dbReference type="SAM" id="Phobius"/>
    </source>
</evidence>
<accession>A0AAV2R9N6</accession>
<feature type="transmembrane region" description="Helical" evidence="7">
    <location>
        <begin position="564"/>
        <end position="586"/>
    </location>
</feature>
<comment type="subcellular location">
    <subcellularLocation>
        <location evidence="1">Membrane</location>
        <topology evidence="1">Multi-pass membrane protein</topology>
    </subcellularLocation>
</comment>
<keyword evidence="2 7" id="KW-0812">Transmembrane</keyword>
<evidence type="ECO:0000313" key="8">
    <source>
        <dbReference type="EMBL" id="CAL4119077.1"/>
    </source>
</evidence>
<protein>
    <recommendedName>
        <fullName evidence="10">Chloride channel protein</fullName>
    </recommendedName>
</protein>
<keyword evidence="5" id="KW-0129">CBS domain</keyword>
<dbReference type="SUPFAM" id="SSF81340">
    <property type="entry name" value="Clc chloride channel"/>
    <property type="match status" value="1"/>
</dbReference>
<evidence type="ECO:0000256" key="3">
    <source>
        <dbReference type="ARBA" id="ARBA00022737"/>
    </source>
</evidence>
<feature type="non-terminal residue" evidence="8">
    <location>
        <position position="619"/>
    </location>
</feature>
<dbReference type="InterPro" id="IPR051280">
    <property type="entry name" value="Cl-channel/antiporter"/>
</dbReference>
<dbReference type="Gene3D" id="1.10.3080.10">
    <property type="entry name" value="Clc chloride channel"/>
    <property type="match status" value="1"/>
</dbReference>
<keyword evidence="3" id="KW-0677">Repeat</keyword>
<dbReference type="InterPro" id="IPR001807">
    <property type="entry name" value="ClC"/>
</dbReference>
<dbReference type="PANTHER" id="PTHR11689:SF136">
    <property type="entry name" value="H(+)_CL(-) EXCHANGE TRANSPORTER 7"/>
    <property type="match status" value="1"/>
</dbReference>
<dbReference type="EMBL" id="CAXKWB010017510">
    <property type="protein sequence ID" value="CAL4119077.1"/>
    <property type="molecule type" value="Genomic_DNA"/>
</dbReference>
<feature type="transmembrane region" description="Helical" evidence="7">
    <location>
        <begin position="430"/>
        <end position="450"/>
    </location>
</feature>